<name>A0A9W8EGB6_9FUNG</name>
<dbReference type="Pfam" id="PF00620">
    <property type="entry name" value="RhoGAP"/>
    <property type="match status" value="1"/>
</dbReference>
<dbReference type="GO" id="GO:0007165">
    <property type="term" value="P:signal transduction"/>
    <property type="evidence" value="ECO:0007669"/>
    <property type="project" value="InterPro"/>
</dbReference>
<evidence type="ECO:0000313" key="4">
    <source>
        <dbReference type="Proteomes" id="UP001150907"/>
    </source>
</evidence>
<dbReference type="OrthoDB" id="7862313at2759"/>
<evidence type="ECO:0000256" key="1">
    <source>
        <dbReference type="SAM" id="MobiDB-lite"/>
    </source>
</evidence>
<dbReference type="SUPFAM" id="SSF48350">
    <property type="entry name" value="GTPase activation domain, GAP"/>
    <property type="match status" value="1"/>
</dbReference>
<dbReference type="InterPro" id="IPR013783">
    <property type="entry name" value="Ig-like_fold"/>
</dbReference>
<evidence type="ECO:0000313" key="3">
    <source>
        <dbReference type="EMBL" id="KAJ2005252.1"/>
    </source>
</evidence>
<protein>
    <submittedName>
        <fullName evidence="3">Type II inositol 1,4,5-trisphosphate 5-phosphatase</fullName>
        <ecNumber evidence="3">3.1.3.36</ecNumber>
    </submittedName>
</protein>
<dbReference type="EC" id="3.1.3.36" evidence="3"/>
<comment type="caution">
    <text evidence="3">The sequence shown here is derived from an EMBL/GenBank/DDBJ whole genome shotgun (WGS) entry which is preliminary data.</text>
</comment>
<evidence type="ECO:0000259" key="2">
    <source>
        <dbReference type="PROSITE" id="PS50238"/>
    </source>
</evidence>
<gene>
    <name evidence="3" type="primary">INPP5B</name>
    <name evidence="3" type="ORF">H4R26_002044</name>
</gene>
<dbReference type="Proteomes" id="UP001150907">
    <property type="component" value="Unassembled WGS sequence"/>
</dbReference>
<reference evidence="3" key="1">
    <citation type="submission" date="2022-07" db="EMBL/GenBank/DDBJ databases">
        <title>Phylogenomic reconstructions and comparative analyses of Kickxellomycotina fungi.</title>
        <authorList>
            <person name="Reynolds N.K."/>
            <person name="Stajich J.E."/>
            <person name="Barry K."/>
            <person name="Grigoriev I.V."/>
            <person name="Crous P."/>
            <person name="Smith M.E."/>
        </authorList>
    </citation>
    <scope>NUCLEOTIDE SEQUENCE</scope>
    <source>
        <strain evidence="3">IMI 214461</strain>
    </source>
</reference>
<organism evidence="3 4">
    <name type="scientific">Coemansia thaxteri</name>
    <dbReference type="NCBI Taxonomy" id="2663907"/>
    <lineage>
        <taxon>Eukaryota</taxon>
        <taxon>Fungi</taxon>
        <taxon>Fungi incertae sedis</taxon>
        <taxon>Zoopagomycota</taxon>
        <taxon>Kickxellomycotina</taxon>
        <taxon>Kickxellomycetes</taxon>
        <taxon>Kickxellales</taxon>
        <taxon>Kickxellaceae</taxon>
        <taxon>Coemansia</taxon>
    </lineage>
</organism>
<proteinExistence type="predicted"/>
<dbReference type="Gene3D" id="1.10.555.10">
    <property type="entry name" value="Rho GTPase activation protein"/>
    <property type="match status" value="1"/>
</dbReference>
<dbReference type="PROSITE" id="PS50238">
    <property type="entry name" value="RHOGAP"/>
    <property type="match status" value="1"/>
</dbReference>
<dbReference type="CDD" id="cd00159">
    <property type="entry name" value="RhoGAP"/>
    <property type="match status" value="1"/>
</dbReference>
<keyword evidence="4" id="KW-1185">Reference proteome</keyword>
<feature type="region of interest" description="Disordered" evidence="1">
    <location>
        <begin position="309"/>
        <end position="348"/>
    </location>
</feature>
<feature type="domain" description="Rho-GAP" evidence="2">
    <location>
        <begin position="297"/>
        <end position="500"/>
    </location>
</feature>
<dbReference type="InterPro" id="IPR008936">
    <property type="entry name" value="Rho_GTPase_activation_prot"/>
</dbReference>
<dbReference type="EMBL" id="JANBQF010000111">
    <property type="protein sequence ID" value="KAJ2005252.1"/>
    <property type="molecule type" value="Genomic_DNA"/>
</dbReference>
<dbReference type="InterPro" id="IPR048869">
    <property type="entry name" value="OCRL-1_2_ASH"/>
</dbReference>
<dbReference type="Gene3D" id="2.60.40.10">
    <property type="entry name" value="Immunoglobulins"/>
    <property type="match status" value="1"/>
</dbReference>
<dbReference type="InterPro" id="IPR000198">
    <property type="entry name" value="RhoGAP_dom"/>
</dbReference>
<dbReference type="Pfam" id="PF21310">
    <property type="entry name" value="OCRL-like_ASH"/>
    <property type="match status" value="1"/>
</dbReference>
<dbReference type="AlphaFoldDB" id="A0A9W8EGB6"/>
<accession>A0A9W8EGB6</accession>
<dbReference type="SMART" id="SM00324">
    <property type="entry name" value="RhoGAP"/>
    <property type="match status" value="1"/>
</dbReference>
<feature type="non-terminal residue" evidence="3">
    <location>
        <position position="1"/>
    </location>
</feature>
<sequence>FGEVMFDQLVCRSMRLTNSGQVPLEFSFVATLSRPHYAPPWLKIVPDSGMLLPGEMLDLKLSVLVDERTSALLSTRAEDLCDILVLHLNRGRDYFIQVQGKYQPSVFGTSLDVLVHCKTAVRTMSRNDFEQCLSSGQFSVPKCVWSMTDFLMCHAVDRGYSLFYWPGDHSLALRVRECLDLDQPLDPSAILQWSVCSEDHAAHTVVDDPIELVMRQHRSSRVSRAGHAFDLLQPDELADPRMSLTAQTLVSSTMHSAFSAFDMPNVPSTAEALEQLSLSSWSVHGLNNRNQHAHQGLEAASVAANANCTPPAVIDRDDDEGQDGAGPDYAPTTGTSSDAGSSHGEDAITSNHSTLLSAAYAYQDSHSGDQAATSTLPETIVSAALAAPHDTGTDTVAGCLVSFFASLPEPLVPAELYDACVEAGGMSRAAALEALEVLPPGNLNVLVYLLAFLREAIERGATTPQRVGQVFAGALLRPPPERVPCESDYERLCLFIVHLL</sequence>
<keyword evidence="3" id="KW-0378">Hydrolase</keyword>
<dbReference type="GO" id="GO:0004439">
    <property type="term" value="F:phosphatidylinositol-4,5-bisphosphate 5-phosphatase activity"/>
    <property type="evidence" value="ECO:0007669"/>
    <property type="project" value="UniProtKB-EC"/>
</dbReference>